<evidence type="ECO:0008006" key="3">
    <source>
        <dbReference type="Google" id="ProtNLM"/>
    </source>
</evidence>
<reference evidence="1 2" key="1">
    <citation type="journal article" date="2023" name="IMA Fungus">
        <title>Comparative genomic study of the Penicillium genus elucidates a diverse pangenome and 15 lateral gene transfer events.</title>
        <authorList>
            <person name="Petersen C."/>
            <person name="Sorensen T."/>
            <person name="Nielsen M.R."/>
            <person name="Sondergaard T.E."/>
            <person name="Sorensen J.L."/>
            <person name="Fitzpatrick D.A."/>
            <person name="Frisvad J.C."/>
            <person name="Nielsen K.L."/>
        </authorList>
    </citation>
    <scope>NUCLEOTIDE SEQUENCE [LARGE SCALE GENOMIC DNA]</scope>
    <source>
        <strain evidence="1 2">IBT 35679</strain>
    </source>
</reference>
<evidence type="ECO:0000313" key="2">
    <source>
        <dbReference type="Proteomes" id="UP001220324"/>
    </source>
</evidence>
<dbReference type="AlphaFoldDB" id="A0AAD6CZM5"/>
<accession>A0AAD6CZM5</accession>
<sequence length="181" mass="20199">METDIPPVNEFSVAKVKEKEDLRKSRQVDEKGMCFAPGTSIFTASGTLAIESIEANMEVVTSLQPLQYGRTSDEVIRSPGDKTRLYSFNDEEPFFTASQMFVTTTGIRALDPLAARALIPSLDVGRLEVGHILFKATGDGYQMVQINRISLEACRFEFLYTLHLRDGSRSCHANGYFAYLN</sequence>
<dbReference type="SUPFAM" id="SSF51294">
    <property type="entry name" value="Hedgehog/intein (Hint) domain"/>
    <property type="match status" value="1"/>
</dbReference>
<dbReference type="Gene3D" id="2.170.16.10">
    <property type="entry name" value="Hedgehog/Intein (Hint) domain"/>
    <property type="match status" value="1"/>
</dbReference>
<comment type="caution">
    <text evidence="1">The sequence shown here is derived from an EMBL/GenBank/DDBJ whole genome shotgun (WGS) entry which is preliminary data.</text>
</comment>
<evidence type="ECO:0000313" key="1">
    <source>
        <dbReference type="EMBL" id="KAJ5546307.1"/>
    </source>
</evidence>
<organism evidence="1 2">
    <name type="scientific">Penicillium frequentans</name>
    <dbReference type="NCBI Taxonomy" id="3151616"/>
    <lineage>
        <taxon>Eukaryota</taxon>
        <taxon>Fungi</taxon>
        <taxon>Dikarya</taxon>
        <taxon>Ascomycota</taxon>
        <taxon>Pezizomycotina</taxon>
        <taxon>Eurotiomycetes</taxon>
        <taxon>Eurotiomycetidae</taxon>
        <taxon>Eurotiales</taxon>
        <taxon>Aspergillaceae</taxon>
        <taxon>Penicillium</taxon>
    </lineage>
</organism>
<keyword evidence="2" id="KW-1185">Reference proteome</keyword>
<gene>
    <name evidence="1" type="ORF">N7494_003892</name>
</gene>
<proteinExistence type="predicted"/>
<protein>
    <recommendedName>
        <fullName evidence="3">Hint domain-containing protein</fullName>
    </recommendedName>
</protein>
<name>A0AAD6CZM5_9EURO</name>
<dbReference type="EMBL" id="JAQIZZ010000003">
    <property type="protein sequence ID" value="KAJ5546307.1"/>
    <property type="molecule type" value="Genomic_DNA"/>
</dbReference>
<dbReference type="Proteomes" id="UP001220324">
    <property type="component" value="Unassembled WGS sequence"/>
</dbReference>
<dbReference type="InterPro" id="IPR036844">
    <property type="entry name" value="Hint_dom_sf"/>
</dbReference>